<dbReference type="RefSeq" id="WP_110324763.1">
    <property type="nucleotide sequence ID" value="NZ_QJKD01000013.1"/>
</dbReference>
<comment type="caution">
    <text evidence="2">The sequence shown here is derived from an EMBL/GenBank/DDBJ whole genome shotgun (WGS) entry which is preliminary data.</text>
</comment>
<dbReference type="AlphaFoldDB" id="A0A2V3XXY2"/>
<keyword evidence="1" id="KW-1133">Transmembrane helix</keyword>
<keyword evidence="3" id="KW-1185">Reference proteome</keyword>
<dbReference type="Proteomes" id="UP000248057">
    <property type="component" value="Unassembled WGS sequence"/>
</dbReference>
<feature type="transmembrane region" description="Helical" evidence="1">
    <location>
        <begin position="12"/>
        <end position="33"/>
    </location>
</feature>
<dbReference type="EMBL" id="QJKD01000013">
    <property type="protein sequence ID" value="PXX49685.1"/>
    <property type="molecule type" value="Genomic_DNA"/>
</dbReference>
<sequence>MLKNTKMQTRLLISNALIIAISMAASIAALIMLRSTGANTARRTQQAARADLLLAITSKDDVLEGETVESSKRNLAAMREKLPIIRSTFKGDTGLVDRIEAIFDEAIDYRDQMFQAEKS</sequence>
<reference evidence="2 3" key="1">
    <citation type="submission" date="2018-05" db="EMBL/GenBank/DDBJ databases">
        <title>Genomic Encyclopedia of Type Strains, Phase IV (KMG-IV): sequencing the most valuable type-strain genomes for metagenomic binning, comparative biology and taxonomic classification.</title>
        <authorList>
            <person name="Goeker M."/>
        </authorList>
    </citation>
    <scope>NUCLEOTIDE SEQUENCE [LARGE SCALE GENOMIC DNA]</scope>
    <source>
        <strain evidence="2 3">DSM 24995</strain>
    </source>
</reference>
<evidence type="ECO:0000313" key="3">
    <source>
        <dbReference type="Proteomes" id="UP000248057"/>
    </source>
</evidence>
<evidence type="ECO:0008006" key="4">
    <source>
        <dbReference type="Google" id="ProtNLM"/>
    </source>
</evidence>
<evidence type="ECO:0000313" key="2">
    <source>
        <dbReference type="EMBL" id="PXX49685.1"/>
    </source>
</evidence>
<gene>
    <name evidence="2" type="ORF">DFR60_11370</name>
</gene>
<accession>A0A2V3XXY2</accession>
<keyword evidence="1" id="KW-0472">Membrane</keyword>
<evidence type="ECO:0000256" key="1">
    <source>
        <dbReference type="SAM" id="Phobius"/>
    </source>
</evidence>
<protein>
    <recommendedName>
        <fullName evidence="4">Methyl-accepting chemotaxis protein</fullName>
    </recommendedName>
</protein>
<keyword evidence="1" id="KW-0812">Transmembrane</keyword>
<proteinExistence type="predicted"/>
<name>A0A2V3XXY2_9FIRM</name>
<organism evidence="2 3">
    <name type="scientific">Hungatella effluvii</name>
    <dbReference type="NCBI Taxonomy" id="1096246"/>
    <lineage>
        <taxon>Bacteria</taxon>
        <taxon>Bacillati</taxon>
        <taxon>Bacillota</taxon>
        <taxon>Clostridia</taxon>
        <taxon>Lachnospirales</taxon>
        <taxon>Lachnospiraceae</taxon>
        <taxon>Hungatella</taxon>
    </lineage>
</organism>
<dbReference type="GeneID" id="86063568"/>